<proteinExistence type="inferred from homology"/>
<keyword evidence="10" id="KW-1185">Reference proteome</keyword>
<dbReference type="PANTHER" id="PTHR12315:SF0">
    <property type="entry name" value="7SK SNRNA METHYLPHOSPHATE CAPPING ENZYME"/>
    <property type="match status" value="1"/>
</dbReference>
<dbReference type="InterPro" id="IPR010675">
    <property type="entry name" value="Bin3_C"/>
</dbReference>
<dbReference type="Gene3D" id="3.40.50.150">
    <property type="entry name" value="Vaccinia Virus protein VP39"/>
    <property type="match status" value="1"/>
</dbReference>
<dbReference type="GO" id="GO:0008171">
    <property type="term" value="F:O-methyltransferase activity"/>
    <property type="evidence" value="ECO:0007669"/>
    <property type="project" value="UniProtKB-UniRule"/>
</dbReference>
<dbReference type="GO" id="GO:0008173">
    <property type="term" value="F:RNA methyltransferase activity"/>
    <property type="evidence" value="ECO:0007669"/>
    <property type="project" value="UniProtKB-UniRule"/>
</dbReference>
<dbReference type="GO" id="GO:0032259">
    <property type="term" value="P:methylation"/>
    <property type="evidence" value="ECO:0007669"/>
    <property type="project" value="UniProtKB-KW"/>
</dbReference>
<evidence type="ECO:0000313" key="9">
    <source>
        <dbReference type="EMBL" id="GMN50583.1"/>
    </source>
</evidence>
<accession>A0AA88A9F4</accession>
<comment type="similarity">
    <text evidence="1 6">Belongs to the methyltransferase superfamily.</text>
</comment>
<evidence type="ECO:0000256" key="5">
    <source>
        <dbReference type="PROSITE-ProRule" id="PRU00848"/>
    </source>
</evidence>
<dbReference type="SUPFAM" id="SSF53335">
    <property type="entry name" value="S-adenosyl-L-methionine-dependent methyltransferases"/>
    <property type="match status" value="1"/>
</dbReference>
<reference evidence="9" key="1">
    <citation type="submission" date="2023-07" db="EMBL/GenBank/DDBJ databases">
        <title>draft genome sequence of fig (Ficus carica).</title>
        <authorList>
            <person name="Takahashi T."/>
            <person name="Nishimura K."/>
        </authorList>
    </citation>
    <scope>NUCLEOTIDE SEQUENCE</scope>
</reference>
<keyword evidence="4 5" id="KW-0949">S-adenosyl-L-methionine</keyword>
<dbReference type="Pfam" id="PF06859">
    <property type="entry name" value="Bin3"/>
    <property type="match status" value="1"/>
</dbReference>
<organism evidence="9 10">
    <name type="scientific">Ficus carica</name>
    <name type="common">Common fig</name>
    <dbReference type="NCBI Taxonomy" id="3494"/>
    <lineage>
        <taxon>Eukaryota</taxon>
        <taxon>Viridiplantae</taxon>
        <taxon>Streptophyta</taxon>
        <taxon>Embryophyta</taxon>
        <taxon>Tracheophyta</taxon>
        <taxon>Spermatophyta</taxon>
        <taxon>Magnoliopsida</taxon>
        <taxon>eudicotyledons</taxon>
        <taxon>Gunneridae</taxon>
        <taxon>Pentapetalae</taxon>
        <taxon>rosids</taxon>
        <taxon>fabids</taxon>
        <taxon>Rosales</taxon>
        <taxon>Moraceae</taxon>
        <taxon>Ficeae</taxon>
        <taxon>Ficus</taxon>
    </lineage>
</organism>
<evidence type="ECO:0000256" key="1">
    <source>
        <dbReference type="ARBA" id="ARBA00008361"/>
    </source>
</evidence>
<dbReference type="EMBL" id="BTGU01000034">
    <property type="protein sequence ID" value="GMN50583.1"/>
    <property type="molecule type" value="Genomic_DNA"/>
</dbReference>
<evidence type="ECO:0000256" key="6">
    <source>
        <dbReference type="RuleBase" id="RU367087"/>
    </source>
</evidence>
<feature type="region of interest" description="Disordered" evidence="7">
    <location>
        <begin position="1"/>
        <end position="20"/>
    </location>
</feature>
<dbReference type="PANTHER" id="PTHR12315">
    <property type="entry name" value="BICOID-INTERACTING PROTEIN RELATED"/>
    <property type="match status" value="1"/>
</dbReference>
<evidence type="ECO:0000256" key="3">
    <source>
        <dbReference type="ARBA" id="ARBA00022679"/>
    </source>
</evidence>
<evidence type="ECO:0000256" key="2">
    <source>
        <dbReference type="ARBA" id="ARBA00022603"/>
    </source>
</evidence>
<dbReference type="AlphaFoldDB" id="A0AA88A9F4"/>
<dbReference type="Proteomes" id="UP001187192">
    <property type="component" value="Unassembled WGS sequence"/>
</dbReference>
<protein>
    <recommendedName>
        <fullName evidence="6">RNA methyltransferase</fullName>
        <ecNumber evidence="6">2.1.1.-</ecNumber>
    </recommendedName>
</protein>
<evidence type="ECO:0000259" key="8">
    <source>
        <dbReference type="PROSITE" id="PS51515"/>
    </source>
</evidence>
<dbReference type="GO" id="GO:0040031">
    <property type="term" value="P:snRNA modification"/>
    <property type="evidence" value="ECO:0007669"/>
    <property type="project" value="TreeGrafter"/>
</dbReference>
<dbReference type="PROSITE" id="PS51515">
    <property type="entry name" value="BIN3_SAM"/>
    <property type="match status" value="1"/>
</dbReference>
<evidence type="ECO:0000256" key="4">
    <source>
        <dbReference type="ARBA" id="ARBA00022691"/>
    </source>
</evidence>
<dbReference type="InterPro" id="IPR029063">
    <property type="entry name" value="SAM-dependent_MTases_sf"/>
</dbReference>
<feature type="domain" description="Bin3-type SAM" evidence="8">
    <location>
        <begin position="47"/>
        <end position="275"/>
    </location>
</feature>
<comment type="caution">
    <text evidence="9">The sequence shown here is derived from an EMBL/GenBank/DDBJ whole genome shotgun (WGS) entry which is preliminary data.</text>
</comment>
<keyword evidence="3 6" id="KW-0808">Transferase</keyword>
<sequence length="275" mass="31908">MEKEKSKDEEKCAEGVQKQKRKRKEIFPFGNYRNYYGYRIGQDMVEDPRLKVMKKEWFEGKDCLDIGCNNGSITIQIAKKFHCKSILGVDIDPNRIEDAYWHLRKFAKMDKTEKMHGKTFGLKVSENASGLGNNTAASLDDETRQNLWSCSSEERDLFDIVSFQQENFVHSLLSVSKWIHLNWGDDGLVTLFSKIWKLLNPGGSFVLEPQPWKSYQNNYRISETTAENYKKISFRPESFQELLLDKIGFRTVEDVTSSLSGTKSGFNRPILVFRK</sequence>
<evidence type="ECO:0000313" key="10">
    <source>
        <dbReference type="Proteomes" id="UP001187192"/>
    </source>
</evidence>
<evidence type="ECO:0000256" key="7">
    <source>
        <dbReference type="SAM" id="MobiDB-lite"/>
    </source>
</evidence>
<gene>
    <name evidence="9" type="ORF">TIFTF001_019740</name>
</gene>
<dbReference type="EC" id="2.1.1.-" evidence="6"/>
<dbReference type="CDD" id="cd02440">
    <property type="entry name" value="AdoMet_MTases"/>
    <property type="match status" value="1"/>
</dbReference>
<dbReference type="GO" id="GO:0017069">
    <property type="term" value="F:snRNA binding"/>
    <property type="evidence" value="ECO:0007669"/>
    <property type="project" value="TreeGrafter"/>
</dbReference>
<keyword evidence="2 6" id="KW-0489">Methyltransferase</keyword>
<dbReference type="InterPro" id="IPR024160">
    <property type="entry name" value="BIN3_SAM-bd_dom"/>
</dbReference>
<name>A0AA88A9F4_FICCA</name>
<feature type="compositionally biased region" description="Basic and acidic residues" evidence="7">
    <location>
        <begin position="1"/>
        <end position="13"/>
    </location>
</feature>
<dbReference type="InterPro" id="IPR039772">
    <property type="entry name" value="Bin3-like"/>
</dbReference>